<dbReference type="InterPro" id="IPR011990">
    <property type="entry name" value="TPR-like_helical_dom_sf"/>
</dbReference>
<name>A0AAD5K212_9FUNG</name>
<dbReference type="PANTHER" id="PTHR46512:SF1">
    <property type="entry name" value="PEPTIDYLPROLYL ISOMERASE"/>
    <property type="match status" value="1"/>
</dbReference>
<dbReference type="AlphaFoldDB" id="A0AAD5K212"/>
<evidence type="ECO:0000256" key="1">
    <source>
        <dbReference type="PROSITE-ProRule" id="PRU00339"/>
    </source>
</evidence>
<gene>
    <name evidence="2" type="ORF">BDA99DRAFT_203838</name>
</gene>
<dbReference type="GO" id="GO:0044183">
    <property type="term" value="F:protein folding chaperone"/>
    <property type="evidence" value="ECO:0007669"/>
    <property type="project" value="TreeGrafter"/>
</dbReference>
<dbReference type="GO" id="GO:0012505">
    <property type="term" value="C:endomembrane system"/>
    <property type="evidence" value="ECO:0007669"/>
    <property type="project" value="TreeGrafter"/>
</dbReference>
<dbReference type="SMART" id="SM00028">
    <property type="entry name" value="TPR"/>
    <property type="match status" value="3"/>
</dbReference>
<dbReference type="Proteomes" id="UP001209540">
    <property type="component" value="Unassembled WGS sequence"/>
</dbReference>
<evidence type="ECO:0000313" key="2">
    <source>
        <dbReference type="EMBL" id="KAI9251520.1"/>
    </source>
</evidence>
<feature type="repeat" description="TPR" evidence="1">
    <location>
        <begin position="95"/>
        <end position="128"/>
    </location>
</feature>
<dbReference type="GO" id="GO:0016020">
    <property type="term" value="C:membrane"/>
    <property type="evidence" value="ECO:0007669"/>
    <property type="project" value="TreeGrafter"/>
</dbReference>
<reference evidence="2" key="2">
    <citation type="submission" date="2023-02" db="EMBL/GenBank/DDBJ databases">
        <authorList>
            <consortium name="DOE Joint Genome Institute"/>
            <person name="Mondo S.J."/>
            <person name="Chang Y."/>
            <person name="Wang Y."/>
            <person name="Ahrendt S."/>
            <person name="Andreopoulos W."/>
            <person name="Barry K."/>
            <person name="Beard J."/>
            <person name="Benny G.L."/>
            <person name="Blankenship S."/>
            <person name="Bonito G."/>
            <person name="Cuomo C."/>
            <person name="Desiro A."/>
            <person name="Gervers K.A."/>
            <person name="Hundley H."/>
            <person name="Kuo A."/>
            <person name="LaButti K."/>
            <person name="Lang B.F."/>
            <person name="Lipzen A."/>
            <person name="O'Donnell K."/>
            <person name="Pangilinan J."/>
            <person name="Reynolds N."/>
            <person name="Sandor L."/>
            <person name="Smith M.W."/>
            <person name="Tsang A."/>
            <person name="Grigoriev I.V."/>
            <person name="Stajich J.E."/>
            <person name="Spatafora J.W."/>
        </authorList>
    </citation>
    <scope>NUCLEOTIDE SEQUENCE</scope>
    <source>
        <strain evidence="2">RSA 2281</strain>
    </source>
</reference>
<dbReference type="GO" id="GO:0043066">
    <property type="term" value="P:negative regulation of apoptotic process"/>
    <property type="evidence" value="ECO:0007669"/>
    <property type="project" value="TreeGrafter"/>
</dbReference>
<dbReference type="Pfam" id="PF14559">
    <property type="entry name" value="TPR_19"/>
    <property type="match status" value="1"/>
</dbReference>
<dbReference type="PANTHER" id="PTHR46512">
    <property type="entry name" value="PEPTIDYLPROLYL ISOMERASE"/>
    <property type="match status" value="1"/>
</dbReference>
<keyword evidence="3" id="KW-1185">Reference proteome</keyword>
<dbReference type="InterPro" id="IPR050754">
    <property type="entry name" value="FKBP4/5/8-like"/>
</dbReference>
<dbReference type="GO" id="GO:0005740">
    <property type="term" value="C:mitochondrial envelope"/>
    <property type="evidence" value="ECO:0007669"/>
    <property type="project" value="TreeGrafter"/>
</dbReference>
<accession>A0AAD5K212</accession>
<evidence type="ECO:0000313" key="3">
    <source>
        <dbReference type="Proteomes" id="UP001209540"/>
    </source>
</evidence>
<dbReference type="EMBL" id="JAIXMP010000030">
    <property type="protein sequence ID" value="KAI9251520.1"/>
    <property type="molecule type" value="Genomic_DNA"/>
</dbReference>
<dbReference type="SUPFAM" id="SSF48452">
    <property type="entry name" value="TPR-like"/>
    <property type="match status" value="1"/>
</dbReference>
<organism evidence="2 3">
    <name type="scientific">Phascolomyces articulosus</name>
    <dbReference type="NCBI Taxonomy" id="60185"/>
    <lineage>
        <taxon>Eukaryota</taxon>
        <taxon>Fungi</taxon>
        <taxon>Fungi incertae sedis</taxon>
        <taxon>Mucoromycota</taxon>
        <taxon>Mucoromycotina</taxon>
        <taxon>Mucoromycetes</taxon>
        <taxon>Mucorales</taxon>
        <taxon>Lichtheimiaceae</taxon>
        <taxon>Phascolomyces</taxon>
    </lineage>
</organism>
<proteinExistence type="predicted"/>
<evidence type="ECO:0008006" key="4">
    <source>
        <dbReference type="Google" id="ProtNLM"/>
    </source>
</evidence>
<dbReference type="InterPro" id="IPR019734">
    <property type="entry name" value="TPR_rpt"/>
</dbReference>
<protein>
    <recommendedName>
        <fullName evidence="4">TPR-like protein</fullName>
    </recommendedName>
</protein>
<comment type="caution">
    <text evidence="2">The sequence shown here is derived from an EMBL/GenBank/DDBJ whole genome shotgun (WGS) entry which is preliminary data.</text>
</comment>
<sequence>MDPEAAYKKGVECREAGNEAFKKGDYPAALSNYYHALLHLRTVGGHHPPNDLKERSNDQLVRIYNNMAAVLAKQEKWNRVLDNATKAREIDENNLKSKFRQGQAHGRMGNVDKAKELLNEVLAKDPKDAAVKQELALIQQKDKKGQEQVKNAYWGMFDREKK</sequence>
<dbReference type="GO" id="GO:0005829">
    <property type="term" value="C:cytosol"/>
    <property type="evidence" value="ECO:0007669"/>
    <property type="project" value="TreeGrafter"/>
</dbReference>
<dbReference type="PROSITE" id="PS50005">
    <property type="entry name" value="TPR"/>
    <property type="match status" value="1"/>
</dbReference>
<dbReference type="Gene3D" id="1.25.40.10">
    <property type="entry name" value="Tetratricopeptide repeat domain"/>
    <property type="match status" value="1"/>
</dbReference>
<reference evidence="2" key="1">
    <citation type="journal article" date="2022" name="IScience">
        <title>Evolution of zygomycete secretomes and the origins of terrestrial fungal ecologies.</title>
        <authorList>
            <person name="Chang Y."/>
            <person name="Wang Y."/>
            <person name="Mondo S."/>
            <person name="Ahrendt S."/>
            <person name="Andreopoulos W."/>
            <person name="Barry K."/>
            <person name="Beard J."/>
            <person name="Benny G.L."/>
            <person name="Blankenship S."/>
            <person name="Bonito G."/>
            <person name="Cuomo C."/>
            <person name="Desiro A."/>
            <person name="Gervers K.A."/>
            <person name="Hundley H."/>
            <person name="Kuo A."/>
            <person name="LaButti K."/>
            <person name="Lang B.F."/>
            <person name="Lipzen A."/>
            <person name="O'Donnell K."/>
            <person name="Pangilinan J."/>
            <person name="Reynolds N."/>
            <person name="Sandor L."/>
            <person name="Smith M.E."/>
            <person name="Tsang A."/>
            <person name="Grigoriev I.V."/>
            <person name="Stajich J.E."/>
            <person name="Spatafora J.W."/>
        </authorList>
    </citation>
    <scope>NUCLEOTIDE SEQUENCE</scope>
    <source>
        <strain evidence="2">RSA 2281</strain>
    </source>
</reference>
<keyword evidence="1" id="KW-0802">TPR repeat</keyword>